<dbReference type="RefSeq" id="XP_016583989.1">
    <property type="nucleotide sequence ID" value="XM_016727951.1"/>
</dbReference>
<evidence type="ECO:0000259" key="5">
    <source>
        <dbReference type="PROSITE" id="PS51741"/>
    </source>
</evidence>
<feature type="region of interest" description="Disordered" evidence="3">
    <location>
        <begin position="501"/>
        <end position="626"/>
    </location>
</feature>
<dbReference type="PANTHER" id="PTHR23176">
    <property type="entry name" value="RHO/RAC/CDC GTPASE-ACTIVATING PROTEIN"/>
    <property type="match status" value="1"/>
</dbReference>
<dbReference type="Pfam" id="PF00611">
    <property type="entry name" value="FCH"/>
    <property type="match status" value="1"/>
</dbReference>
<dbReference type="VEuPathDB" id="FungiDB:SPSK_01020"/>
<dbReference type="InterPro" id="IPR001060">
    <property type="entry name" value="FCH_dom"/>
</dbReference>
<keyword evidence="1" id="KW-0343">GTPase activation</keyword>
<feature type="domain" description="F-BAR" evidence="5">
    <location>
        <begin position="87"/>
        <end position="361"/>
    </location>
</feature>
<dbReference type="CDD" id="cd07652">
    <property type="entry name" value="F-BAR_Rgd1"/>
    <property type="match status" value="1"/>
</dbReference>
<dbReference type="PROSITE" id="PS51741">
    <property type="entry name" value="F_BAR"/>
    <property type="match status" value="1"/>
</dbReference>
<keyword evidence="2" id="KW-0175">Coiled coil</keyword>
<dbReference type="Gene3D" id="1.20.1270.60">
    <property type="entry name" value="Arfaptin homology (AH) domain/BAR domain"/>
    <property type="match status" value="1"/>
</dbReference>
<feature type="domain" description="Rho-GAP" evidence="4">
    <location>
        <begin position="633"/>
        <end position="824"/>
    </location>
</feature>
<feature type="compositionally biased region" description="Polar residues" evidence="3">
    <location>
        <begin position="21"/>
        <end position="33"/>
    </location>
</feature>
<evidence type="ECO:0000256" key="3">
    <source>
        <dbReference type="SAM" id="MobiDB-lite"/>
    </source>
</evidence>
<accession>A0A0F2LV20</accession>
<dbReference type="PANTHER" id="PTHR23176:SF136">
    <property type="entry name" value="RHO GTPASE ACTIVATOR (RGD1)"/>
    <property type="match status" value="1"/>
</dbReference>
<dbReference type="Pfam" id="PF00620">
    <property type="entry name" value="RhoGAP"/>
    <property type="match status" value="1"/>
</dbReference>
<feature type="compositionally biased region" description="Low complexity" evidence="3">
    <location>
        <begin position="409"/>
        <end position="426"/>
    </location>
</feature>
<comment type="caution">
    <text evidence="6">The sequence shown here is derived from an EMBL/GenBank/DDBJ whole genome shotgun (WGS) entry which is preliminary data.</text>
</comment>
<dbReference type="InterPro" id="IPR008936">
    <property type="entry name" value="Rho_GTPase_activation_prot"/>
</dbReference>
<organism evidence="6 7">
    <name type="scientific">Sporothrix schenckii 1099-18</name>
    <dbReference type="NCBI Taxonomy" id="1397361"/>
    <lineage>
        <taxon>Eukaryota</taxon>
        <taxon>Fungi</taxon>
        <taxon>Dikarya</taxon>
        <taxon>Ascomycota</taxon>
        <taxon>Pezizomycotina</taxon>
        <taxon>Sordariomycetes</taxon>
        <taxon>Sordariomycetidae</taxon>
        <taxon>Ophiostomatales</taxon>
        <taxon>Ophiostomataceae</taxon>
        <taxon>Sporothrix</taxon>
    </lineage>
</organism>
<evidence type="ECO:0000256" key="1">
    <source>
        <dbReference type="ARBA" id="ARBA00022468"/>
    </source>
</evidence>
<dbReference type="InterPro" id="IPR031160">
    <property type="entry name" value="F_BAR_dom"/>
</dbReference>
<dbReference type="Gene3D" id="1.10.555.10">
    <property type="entry name" value="Rho GTPase activation protein"/>
    <property type="match status" value="1"/>
</dbReference>
<dbReference type="EMBL" id="AXCR01000011">
    <property type="protein sequence ID" value="KJR81313.1"/>
    <property type="molecule type" value="Genomic_DNA"/>
</dbReference>
<dbReference type="SMART" id="SM00324">
    <property type="entry name" value="RhoGAP"/>
    <property type="match status" value="1"/>
</dbReference>
<feature type="region of interest" description="Disordered" evidence="3">
    <location>
        <begin position="405"/>
        <end position="487"/>
    </location>
</feature>
<dbReference type="PROSITE" id="PS50238">
    <property type="entry name" value="RHOGAP"/>
    <property type="match status" value="1"/>
</dbReference>
<feature type="compositionally biased region" description="Polar residues" evidence="3">
    <location>
        <begin position="564"/>
        <end position="585"/>
    </location>
</feature>
<reference evidence="6 7" key="2">
    <citation type="journal article" date="2015" name="Eukaryot. Cell">
        <title>Asexual propagation of a virulent clone complex in a human and feline outbreak of sporotrichosis.</title>
        <authorList>
            <person name="Teixeira Mde M."/>
            <person name="Rodrigues A.M."/>
            <person name="Tsui C.K."/>
            <person name="de Almeida L.G."/>
            <person name="Van Diepeningen A.D."/>
            <person name="van den Ende B.G."/>
            <person name="Fernandes G.F."/>
            <person name="Kano R."/>
            <person name="Hamelin R.C."/>
            <person name="Lopes-Bezerra L.M."/>
            <person name="Vasconcelos A.T."/>
            <person name="de Hoog S."/>
            <person name="de Camargo Z.P."/>
            <person name="Felipe M.S."/>
        </authorList>
    </citation>
    <scope>NUCLEOTIDE SEQUENCE [LARGE SCALE GENOMIC DNA]</scope>
    <source>
        <strain evidence="6 7">1099-18</strain>
    </source>
</reference>
<dbReference type="InterPro" id="IPR050729">
    <property type="entry name" value="Rho-GAP"/>
</dbReference>
<feature type="region of interest" description="Disordered" evidence="3">
    <location>
        <begin position="1"/>
        <end position="44"/>
    </location>
</feature>
<evidence type="ECO:0000259" key="4">
    <source>
        <dbReference type="PROSITE" id="PS50238"/>
    </source>
</evidence>
<dbReference type="GO" id="GO:0007165">
    <property type="term" value="P:signal transduction"/>
    <property type="evidence" value="ECO:0007669"/>
    <property type="project" value="InterPro"/>
</dbReference>
<feature type="compositionally biased region" description="Polar residues" evidence="3">
    <location>
        <begin position="428"/>
        <end position="448"/>
    </location>
</feature>
<dbReference type="GO" id="GO:0005096">
    <property type="term" value="F:GTPase activator activity"/>
    <property type="evidence" value="ECO:0007669"/>
    <property type="project" value="UniProtKB-KW"/>
</dbReference>
<dbReference type="GO" id="GO:0005938">
    <property type="term" value="C:cell cortex"/>
    <property type="evidence" value="ECO:0007669"/>
    <property type="project" value="UniProtKB-ARBA"/>
</dbReference>
<dbReference type="InterPro" id="IPR027267">
    <property type="entry name" value="AH/BAR_dom_sf"/>
</dbReference>
<evidence type="ECO:0000313" key="7">
    <source>
        <dbReference type="Proteomes" id="UP000033710"/>
    </source>
</evidence>
<reference evidence="6 7" key="1">
    <citation type="journal article" date="2014" name="BMC Genomics">
        <title>Comparative genomics of the major fungal agents of human and animal Sporotrichosis: Sporothrix schenckii and Sporothrix brasiliensis.</title>
        <authorList>
            <person name="Teixeira M.M."/>
            <person name="de Almeida L.G."/>
            <person name="Kubitschek-Barreira P."/>
            <person name="Alves F.L."/>
            <person name="Kioshima E.S."/>
            <person name="Abadio A.K."/>
            <person name="Fernandes L."/>
            <person name="Derengowski L.S."/>
            <person name="Ferreira K.S."/>
            <person name="Souza R.C."/>
            <person name="Ruiz J.C."/>
            <person name="de Andrade N.C."/>
            <person name="Paes H.C."/>
            <person name="Nicola A.M."/>
            <person name="Albuquerque P."/>
            <person name="Gerber A.L."/>
            <person name="Martins V.P."/>
            <person name="Peconick L.D."/>
            <person name="Neto A.V."/>
            <person name="Chaucanez C.B."/>
            <person name="Silva P.A."/>
            <person name="Cunha O.L."/>
            <person name="de Oliveira F.F."/>
            <person name="dos Santos T.C."/>
            <person name="Barros A.L."/>
            <person name="Soares M.A."/>
            <person name="de Oliveira L.M."/>
            <person name="Marini M.M."/>
            <person name="Villalobos-Duno H."/>
            <person name="Cunha M.M."/>
            <person name="de Hoog S."/>
            <person name="da Silveira J.F."/>
            <person name="Henrissat B."/>
            <person name="Nino-Vega G.A."/>
            <person name="Cisalpino P.S."/>
            <person name="Mora-Montes H.M."/>
            <person name="Almeida S.R."/>
            <person name="Stajich J.E."/>
            <person name="Lopes-Bezerra L.M."/>
            <person name="Vasconcelos A.T."/>
            <person name="Felipe M.S."/>
        </authorList>
    </citation>
    <scope>NUCLEOTIDE SEQUENCE [LARGE SCALE GENOMIC DNA]</scope>
    <source>
        <strain evidence="6 7">1099-18</strain>
    </source>
</reference>
<dbReference type="Proteomes" id="UP000033710">
    <property type="component" value="Unassembled WGS sequence"/>
</dbReference>
<name>A0A0F2LV20_SPOSC</name>
<dbReference type="SUPFAM" id="SSF103657">
    <property type="entry name" value="BAR/IMD domain-like"/>
    <property type="match status" value="1"/>
</dbReference>
<proteinExistence type="predicted"/>
<dbReference type="KEGG" id="ssck:SPSK_01020"/>
<dbReference type="GeneID" id="27663228"/>
<feature type="region of interest" description="Disordered" evidence="3">
    <location>
        <begin position="59"/>
        <end position="83"/>
    </location>
</feature>
<sequence>MAAASDYPNAASGMSPDDQRGSLQFQTSPTTASMPPGTFGELDGTSVADTLAVGGAPAAGAGAGAVGGDASPVAPPAQATNGHEVPPQVQEVLQSEIGIVTMLNRLKQSIGTAKEFALFLKKRAQLEEDYSAGMRKLARSTQDSISRADPGQGSSTFGGAFGEMMDIHGRMADNGYQFSTSLHQMHEDLLELAMIAEKNRKGWKQTGLAAEQRVADLETATRKSKAKYDSLAEEYDRARTGDASSRRGGFGFKGPKSAAQLEEDLLRKVQASDEDYHSRVDTLSRERAELLATGRPEIIKALQDLVRECDGGMVLQVQKYASFSEKLLLSNGLSISPIKSAQKPDARSLREVVTSIDTERDLNNYLSGFQSKVPAKTGEPKYERHAVLGGSASTASQVPALSARTHTFSQSVSQPAAAGGQQPAYSDSLHSPQAPATANSQMYGSVGQSGFRASAGPVAGSSHERSFSYSSGYGPNNGAPQLGGQSALETPQQPLQVRNSVANTGGVAPPPGSENVAPYSPASAGAGIPPSRFYTPPTASNPPYGGGAPASQGPPQLGALPFQTGPSLASPDTTGSLPSQQQHQHMPQGANGPPNPLMQHPPASNTVAAVPGGAPGAGSMVSQGQPSRPMFGVSLDTLYERDSVAVPLVVYQCIQAVDLFGLTVEGIYRLSGSLPHVNKLKSMFDTDSSSPKLDFRNPENFFHDVNSVAGLLKQFFRDLPDPLLTRQQYDRLIEAAQHEDDTVRRDSLHAVINDLPDPNYATLRALILHLNRVVENAPVTRMTSQNLAIVFGPTLMGAGMGDPEKARWHVRVIDTILQNTYQIFDED</sequence>
<feature type="compositionally biased region" description="Low complexity" evidence="3">
    <location>
        <begin position="549"/>
        <end position="559"/>
    </location>
</feature>
<evidence type="ECO:0000256" key="2">
    <source>
        <dbReference type="PROSITE-ProRule" id="PRU01077"/>
    </source>
</evidence>
<gene>
    <name evidence="6" type="ORF">SPSK_01020</name>
</gene>
<dbReference type="FunFam" id="1.20.1270.60:FF:000063">
    <property type="entry name" value="Rho GTPase activator"/>
    <property type="match status" value="1"/>
</dbReference>
<evidence type="ECO:0000313" key="6">
    <source>
        <dbReference type="EMBL" id="KJR81313.1"/>
    </source>
</evidence>
<dbReference type="InterPro" id="IPR000198">
    <property type="entry name" value="RhoGAP_dom"/>
</dbReference>
<dbReference type="OrthoDB" id="437889at2759"/>
<dbReference type="AlphaFoldDB" id="A0A0F2LV20"/>
<protein>
    <submittedName>
        <fullName evidence="6">RhoGAP group protein</fullName>
    </submittedName>
</protein>
<dbReference type="SMART" id="SM00055">
    <property type="entry name" value="FCH"/>
    <property type="match status" value="1"/>
</dbReference>
<dbReference type="SUPFAM" id="SSF48350">
    <property type="entry name" value="GTPase activation domain, GAP"/>
    <property type="match status" value="1"/>
</dbReference>